<keyword evidence="1" id="KW-0238">DNA-binding</keyword>
<dbReference type="Gene3D" id="1.10.260.40">
    <property type="entry name" value="lambda repressor-like DNA-binding domains"/>
    <property type="match status" value="1"/>
</dbReference>
<comment type="caution">
    <text evidence="4">The sequence shown here is derived from an EMBL/GenBank/DDBJ whole genome shotgun (WGS) entry which is preliminary data.</text>
</comment>
<feature type="transmembrane region" description="Helical" evidence="2">
    <location>
        <begin position="105"/>
        <end position="125"/>
    </location>
</feature>
<name>A0ABU8SG34_9LACO</name>
<dbReference type="InterPro" id="IPR001387">
    <property type="entry name" value="Cro/C1-type_HTH"/>
</dbReference>
<keyword evidence="2" id="KW-0812">Transmembrane</keyword>
<evidence type="ECO:0000313" key="5">
    <source>
        <dbReference type="Proteomes" id="UP001377804"/>
    </source>
</evidence>
<dbReference type="Proteomes" id="UP001377804">
    <property type="component" value="Unassembled WGS sequence"/>
</dbReference>
<dbReference type="SUPFAM" id="SSF47413">
    <property type="entry name" value="lambda repressor-like DNA-binding domains"/>
    <property type="match status" value="1"/>
</dbReference>
<evidence type="ECO:0000256" key="2">
    <source>
        <dbReference type="SAM" id="Phobius"/>
    </source>
</evidence>
<dbReference type="PANTHER" id="PTHR46558:SF11">
    <property type="entry name" value="HTH-TYPE TRANSCRIPTIONAL REGULATOR XRE"/>
    <property type="match status" value="1"/>
</dbReference>
<keyword evidence="2" id="KW-0472">Membrane</keyword>
<feature type="domain" description="HTH cro/C1-type" evidence="3">
    <location>
        <begin position="7"/>
        <end position="61"/>
    </location>
</feature>
<organism evidence="4 5">
    <name type="scientific">Holzapfeliella saturejae</name>
    <dbReference type="NCBI Taxonomy" id="3082953"/>
    <lineage>
        <taxon>Bacteria</taxon>
        <taxon>Bacillati</taxon>
        <taxon>Bacillota</taxon>
        <taxon>Bacilli</taxon>
        <taxon>Lactobacillales</taxon>
        <taxon>Lactobacillaceae</taxon>
        <taxon>Holzapfeliella</taxon>
    </lineage>
</organism>
<dbReference type="InterPro" id="IPR010982">
    <property type="entry name" value="Lambda_DNA-bd_dom_sf"/>
</dbReference>
<protein>
    <submittedName>
        <fullName evidence="4">Helix-turn-helix transcriptional regulator</fullName>
    </submittedName>
</protein>
<evidence type="ECO:0000259" key="3">
    <source>
        <dbReference type="PROSITE" id="PS50943"/>
    </source>
</evidence>
<keyword evidence="5" id="KW-1185">Reference proteome</keyword>
<keyword evidence="2" id="KW-1133">Transmembrane helix</keyword>
<dbReference type="EMBL" id="JAWMWG010000001">
    <property type="protein sequence ID" value="MEJ6347883.1"/>
    <property type="molecule type" value="Genomic_DNA"/>
</dbReference>
<feature type="transmembrane region" description="Helical" evidence="2">
    <location>
        <begin position="82"/>
        <end position="99"/>
    </location>
</feature>
<reference evidence="4 5" key="1">
    <citation type="submission" date="2023-10" db="EMBL/GenBank/DDBJ databases">
        <title>Holzapfeliella saturejae sp. nov. isolated from Satureja montana flowers.</title>
        <authorList>
            <person name="Alcantara C."/>
            <person name="Zuniga M."/>
            <person name="Landete J.M."/>
            <person name="Monedero V."/>
        </authorList>
    </citation>
    <scope>NUCLEOTIDE SEQUENCE [LARGE SCALE GENOMIC DNA]</scope>
    <source>
        <strain evidence="4 5">He02</strain>
    </source>
</reference>
<dbReference type="PROSITE" id="PS50943">
    <property type="entry name" value="HTH_CROC1"/>
    <property type="match status" value="1"/>
</dbReference>
<sequence>MYFSHNLKRLRKQRSLTQEQLSQELNVSSKVISSWENNRTEPDFLSLQKISTFFDTTIDELIHHKGKIENQSTNSRTNRSRLFSKFFIITQLILVLLMYGDGFGIMNFIGAFVLGIVNILAYSIFYRKTKMQTKGFLLISCLPFSLILINLIILFQPLITGHITGIMILNIPIMLNIRIYYVLAALLISMSEFSIIVAFLHRKS</sequence>
<dbReference type="PANTHER" id="PTHR46558">
    <property type="entry name" value="TRACRIPTIONAL REGULATORY PROTEIN-RELATED-RELATED"/>
    <property type="match status" value="1"/>
</dbReference>
<evidence type="ECO:0000313" key="4">
    <source>
        <dbReference type="EMBL" id="MEJ6347883.1"/>
    </source>
</evidence>
<gene>
    <name evidence="4" type="ORF">R4Y45_01395</name>
</gene>
<proteinExistence type="predicted"/>
<evidence type="ECO:0000256" key="1">
    <source>
        <dbReference type="ARBA" id="ARBA00023125"/>
    </source>
</evidence>
<dbReference type="CDD" id="cd00093">
    <property type="entry name" value="HTH_XRE"/>
    <property type="match status" value="1"/>
</dbReference>
<accession>A0ABU8SG34</accession>
<dbReference type="Pfam" id="PF01381">
    <property type="entry name" value="HTH_3"/>
    <property type="match status" value="1"/>
</dbReference>
<feature type="transmembrane region" description="Helical" evidence="2">
    <location>
        <begin position="137"/>
        <end position="159"/>
    </location>
</feature>
<dbReference type="SMART" id="SM00530">
    <property type="entry name" value="HTH_XRE"/>
    <property type="match status" value="1"/>
</dbReference>
<dbReference type="RefSeq" id="WP_339968506.1">
    <property type="nucleotide sequence ID" value="NZ_JAWMWG010000001.1"/>
</dbReference>
<feature type="transmembrane region" description="Helical" evidence="2">
    <location>
        <begin position="179"/>
        <end position="200"/>
    </location>
</feature>